<sequence>MGGTSSRSTHSTLDPMIATTTTSSSTRSSSSSSTRRRRNHHHHSVVNGNHGGGGGGGGFFSSTSSALSREEHEQSTILRNGKQVERGYMLHLGERYFNERYLIRKKIGEGMNSDVYVALDQELNEYVALKVIPVHSGKQTREQILNEIEIMRRLKHDHIVQLKNVMTHQEFIGTMSGGAVLRNDNDSLQYNHSEKCEYIVIVSEYCNMGSIGDYLEKDLHLKLPIYILLKWMIELIDVLYYCHVEKQIIHRDIKPYNILLSNDALSPHYVYSKYIKDEDDEEYEDDEDDENEEYDHHQENAQHSPHEKKRFQFSKNKNHSSTTNTMNNTNNKNYTNNNTSTTNNNYTNNNNTNTTHHASIRSKMDQSFDSYEYINVKLGDFGLSKAIQSNIHQVSLQSICGTPLYCASEIVFQKGYSYNVDIYSLGVTLFELFSGHSHLTFLKIVLQNYRPISTLYDSIILNSIRRLIGMMIEKDSSKRLTSEQLIVHPIIHAYRHVVNYVKNEHDRAIHRQFHNSVNGNSNNGSNNGNNNSNNSNNGNSNNGSNNNNSNNNNNNSNNNNNNNGSRPSMNDHSPQQQQQEQQSSSSSSSYLSQYIQVFMEIIIYLNIEHDSDIQMKNCSIQKIQELFLKEESKSIIVNYIHNSYKRIMQMLCTIDKVNQPWICNFISHILIPCITNDQDERFLFIKSCLSQMNYLYSRGNAVVLKRLFMNVRELLSDSDWKLIISQNGYKHPKNDDVICMDDVKFRDYLNEMLLQ</sequence>
<dbReference type="VEuPathDB" id="AmoebaDB:FDP41_005215"/>
<feature type="compositionally biased region" description="Acidic residues" evidence="8">
    <location>
        <begin position="279"/>
        <end position="293"/>
    </location>
</feature>
<evidence type="ECO:0000256" key="5">
    <source>
        <dbReference type="ARBA" id="ARBA00022777"/>
    </source>
</evidence>
<feature type="domain" description="Protein kinase" evidence="9">
    <location>
        <begin position="101"/>
        <end position="491"/>
    </location>
</feature>
<evidence type="ECO:0000256" key="6">
    <source>
        <dbReference type="ARBA" id="ARBA00022840"/>
    </source>
</evidence>
<dbReference type="Proteomes" id="UP000444721">
    <property type="component" value="Unassembled WGS sequence"/>
</dbReference>
<comment type="caution">
    <text evidence="10">The sequence shown here is derived from an EMBL/GenBank/DDBJ whole genome shotgun (WGS) entry which is preliminary data.</text>
</comment>
<feature type="binding site" evidence="7">
    <location>
        <position position="130"/>
    </location>
    <ligand>
        <name>ATP</name>
        <dbReference type="ChEBI" id="CHEBI:30616"/>
    </ligand>
</feature>
<comment type="similarity">
    <text evidence="1">Belongs to the protein kinase superfamily. NEK Ser/Thr protein kinase family. NIMA subfamily.</text>
</comment>
<gene>
    <name evidence="10" type="ORF">FDP41_005215</name>
</gene>
<evidence type="ECO:0000256" key="8">
    <source>
        <dbReference type="SAM" id="MobiDB-lite"/>
    </source>
</evidence>
<feature type="compositionally biased region" description="Basic residues" evidence="8">
    <location>
        <begin position="34"/>
        <end position="44"/>
    </location>
</feature>
<accession>A0A6A5BNZ5</accession>
<dbReference type="SUPFAM" id="SSF56112">
    <property type="entry name" value="Protein kinase-like (PK-like)"/>
    <property type="match status" value="1"/>
</dbReference>
<dbReference type="PROSITE" id="PS00108">
    <property type="entry name" value="PROTEIN_KINASE_ST"/>
    <property type="match status" value="1"/>
</dbReference>
<dbReference type="VEuPathDB" id="AmoebaDB:NfTy_052510"/>
<dbReference type="InterPro" id="IPR000719">
    <property type="entry name" value="Prot_kinase_dom"/>
</dbReference>
<feature type="compositionally biased region" description="Polar residues" evidence="8">
    <location>
        <begin position="1"/>
        <end position="12"/>
    </location>
</feature>
<dbReference type="InterPro" id="IPR011009">
    <property type="entry name" value="Kinase-like_dom_sf"/>
</dbReference>
<evidence type="ECO:0000313" key="10">
    <source>
        <dbReference type="EMBL" id="KAF0975888.1"/>
    </source>
</evidence>
<evidence type="ECO:0000313" key="11">
    <source>
        <dbReference type="Proteomes" id="UP000444721"/>
    </source>
</evidence>
<dbReference type="VEuPathDB" id="AmoebaDB:NF0100990"/>
<dbReference type="OrthoDB" id="10252171at2759"/>
<dbReference type="InterPro" id="IPR008271">
    <property type="entry name" value="Ser/Thr_kinase_AS"/>
</dbReference>
<feature type="compositionally biased region" description="Low complexity" evidence="8">
    <location>
        <begin position="19"/>
        <end position="33"/>
    </location>
</feature>
<dbReference type="PANTHER" id="PTHR43671:SF13">
    <property type="entry name" value="SERINE_THREONINE-PROTEIN KINASE NEK2"/>
    <property type="match status" value="1"/>
</dbReference>
<organism evidence="10 11">
    <name type="scientific">Naegleria fowleri</name>
    <name type="common">Brain eating amoeba</name>
    <dbReference type="NCBI Taxonomy" id="5763"/>
    <lineage>
        <taxon>Eukaryota</taxon>
        <taxon>Discoba</taxon>
        <taxon>Heterolobosea</taxon>
        <taxon>Tetramitia</taxon>
        <taxon>Eutetramitia</taxon>
        <taxon>Vahlkampfiidae</taxon>
        <taxon>Naegleria</taxon>
    </lineage>
</organism>
<evidence type="ECO:0000256" key="3">
    <source>
        <dbReference type="ARBA" id="ARBA00022679"/>
    </source>
</evidence>
<feature type="compositionally biased region" description="Low complexity" evidence="8">
    <location>
        <begin position="573"/>
        <end position="586"/>
    </location>
</feature>
<dbReference type="RefSeq" id="XP_044560601.1">
    <property type="nucleotide sequence ID" value="XM_044708716.1"/>
</dbReference>
<keyword evidence="5" id="KW-0418">Kinase</keyword>
<dbReference type="InterPro" id="IPR017441">
    <property type="entry name" value="Protein_kinase_ATP_BS"/>
</dbReference>
<feature type="compositionally biased region" description="Gly residues" evidence="8">
    <location>
        <begin position="49"/>
        <end position="59"/>
    </location>
</feature>
<dbReference type="PROSITE" id="PS50011">
    <property type="entry name" value="PROTEIN_KINASE_DOM"/>
    <property type="match status" value="1"/>
</dbReference>
<dbReference type="SMART" id="SM00220">
    <property type="entry name" value="S_TKc"/>
    <property type="match status" value="1"/>
</dbReference>
<reference evidence="10 11" key="1">
    <citation type="journal article" date="2019" name="Sci. Rep.">
        <title>Nanopore sequencing improves the draft genome of the human pathogenic amoeba Naegleria fowleri.</title>
        <authorList>
            <person name="Liechti N."/>
            <person name="Schurch N."/>
            <person name="Bruggmann R."/>
            <person name="Wittwer M."/>
        </authorList>
    </citation>
    <scope>NUCLEOTIDE SEQUENCE [LARGE SCALE GENOMIC DNA]</scope>
    <source>
        <strain evidence="10 11">ATCC 30894</strain>
    </source>
</reference>
<dbReference type="AlphaFoldDB" id="A0A6A5BNZ5"/>
<keyword evidence="4 7" id="KW-0547">Nucleotide-binding</keyword>
<evidence type="ECO:0000256" key="7">
    <source>
        <dbReference type="PROSITE-ProRule" id="PRU10141"/>
    </source>
</evidence>
<dbReference type="GO" id="GO:0004674">
    <property type="term" value="F:protein serine/threonine kinase activity"/>
    <property type="evidence" value="ECO:0007669"/>
    <property type="project" value="UniProtKB-EC"/>
</dbReference>
<proteinExistence type="inferred from homology"/>
<dbReference type="GO" id="GO:0005524">
    <property type="term" value="F:ATP binding"/>
    <property type="evidence" value="ECO:0007669"/>
    <property type="project" value="UniProtKB-UniRule"/>
</dbReference>
<evidence type="ECO:0000256" key="1">
    <source>
        <dbReference type="ARBA" id="ARBA00010886"/>
    </source>
</evidence>
<evidence type="ECO:0000256" key="4">
    <source>
        <dbReference type="ARBA" id="ARBA00022741"/>
    </source>
</evidence>
<dbReference type="EC" id="2.7.11.1" evidence="2"/>
<feature type="compositionally biased region" description="Low complexity" evidence="8">
    <location>
        <begin position="515"/>
        <end position="565"/>
    </location>
</feature>
<dbReference type="EMBL" id="VFQX01000043">
    <property type="protein sequence ID" value="KAF0975888.1"/>
    <property type="molecule type" value="Genomic_DNA"/>
</dbReference>
<keyword evidence="11" id="KW-1185">Reference proteome</keyword>
<feature type="compositionally biased region" description="Basic residues" evidence="8">
    <location>
        <begin position="306"/>
        <end position="318"/>
    </location>
</feature>
<keyword evidence="6 7" id="KW-0067">ATP-binding</keyword>
<keyword evidence="3" id="KW-0808">Transferase</keyword>
<dbReference type="Gene3D" id="1.10.510.10">
    <property type="entry name" value="Transferase(Phosphotransferase) domain 1"/>
    <property type="match status" value="2"/>
</dbReference>
<dbReference type="GeneID" id="68112433"/>
<feature type="region of interest" description="Disordered" evidence="8">
    <location>
        <begin position="279"/>
        <end position="346"/>
    </location>
</feature>
<protein>
    <recommendedName>
        <fullName evidence="2">non-specific serine/threonine protein kinase</fullName>
        <ecNumber evidence="2">2.7.11.1</ecNumber>
    </recommendedName>
</protein>
<feature type="region of interest" description="Disordered" evidence="8">
    <location>
        <begin position="1"/>
        <end position="80"/>
    </location>
</feature>
<dbReference type="VEuPathDB" id="AmoebaDB:NF0100980"/>
<name>A0A6A5BNZ5_NAEFO</name>
<feature type="compositionally biased region" description="Low complexity" evidence="8">
    <location>
        <begin position="319"/>
        <end position="346"/>
    </location>
</feature>
<dbReference type="PROSITE" id="PS00107">
    <property type="entry name" value="PROTEIN_KINASE_ATP"/>
    <property type="match status" value="1"/>
</dbReference>
<dbReference type="Pfam" id="PF00069">
    <property type="entry name" value="Pkinase"/>
    <property type="match status" value="2"/>
</dbReference>
<dbReference type="InterPro" id="IPR050660">
    <property type="entry name" value="NEK_Ser/Thr_kinase"/>
</dbReference>
<feature type="region of interest" description="Disordered" evidence="8">
    <location>
        <begin position="514"/>
        <end position="586"/>
    </location>
</feature>
<evidence type="ECO:0000256" key="2">
    <source>
        <dbReference type="ARBA" id="ARBA00012513"/>
    </source>
</evidence>
<dbReference type="PANTHER" id="PTHR43671">
    <property type="entry name" value="SERINE/THREONINE-PROTEIN KINASE NEK"/>
    <property type="match status" value="1"/>
</dbReference>
<evidence type="ECO:0000259" key="9">
    <source>
        <dbReference type="PROSITE" id="PS50011"/>
    </source>
</evidence>